<evidence type="ECO:0000259" key="3">
    <source>
        <dbReference type="PROSITE" id="PS51866"/>
    </source>
</evidence>
<dbReference type="Pfam" id="PF03459">
    <property type="entry name" value="TOBE"/>
    <property type="match status" value="1"/>
</dbReference>
<evidence type="ECO:0000256" key="1">
    <source>
        <dbReference type="ARBA" id="ARBA00004202"/>
    </source>
</evidence>
<dbReference type="Proteomes" id="UP000320766">
    <property type="component" value="Unassembled WGS sequence"/>
</dbReference>
<evidence type="ECO:0000256" key="2">
    <source>
        <dbReference type="ARBA" id="ARBA00022505"/>
    </source>
</evidence>
<dbReference type="GO" id="GO:0015689">
    <property type="term" value="P:molybdate ion transport"/>
    <property type="evidence" value="ECO:0007669"/>
    <property type="project" value="InterPro"/>
</dbReference>
<sequence length="69" mass="7310">MEISARNKIKGVVKEIKKGEVAALVKIEGSTPTAISAVITKESVEELGIKVGEEVTAVIKATEVMISKE</sequence>
<reference evidence="4 5" key="1">
    <citation type="journal article" date="2019" name="Nat. Microbiol.">
        <title>Wide diversity of methane and short-chain alkane metabolisms in uncultured archaea.</title>
        <authorList>
            <person name="Borrel G."/>
            <person name="Adam P.S."/>
            <person name="McKay L.J."/>
            <person name="Chen L.X."/>
            <person name="Sierra-Garcia I.N."/>
            <person name="Sieber C.M."/>
            <person name="Letourneur Q."/>
            <person name="Ghozlane A."/>
            <person name="Andersen G.L."/>
            <person name="Li W.J."/>
            <person name="Hallam S.J."/>
            <person name="Muyzer G."/>
            <person name="de Oliveira V.M."/>
            <person name="Inskeep W.P."/>
            <person name="Banfield J.F."/>
            <person name="Gribaldo S."/>
        </authorList>
    </citation>
    <scope>NUCLEOTIDE SEQUENCE [LARGE SCALE GENOMIC DNA]</scope>
    <source>
        <strain evidence="4">NM1b</strain>
    </source>
</reference>
<protein>
    <submittedName>
        <fullName evidence="4">Molybdenum-pterin-binding protein</fullName>
    </submittedName>
</protein>
<comment type="caution">
    <text evidence="4">The sequence shown here is derived from an EMBL/GenBank/DDBJ whole genome shotgun (WGS) entry which is preliminary data.</text>
</comment>
<evidence type="ECO:0000313" key="5">
    <source>
        <dbReference type="Proteomes" id="UP000320766"/>
    </source>
</evidence>
<dbReference type="EMBL" id="RXIL01000112">
    <property type="protein sequence ID" value="RZN68278.1"/>
    <property type="molecule type" value="Genomic_DNA"/>
</dbReference>
<dbReference type="InterPro" id="IPR008995">
    <property type="entry name" value="Mo/tungstate-bd_C_term_dom"/>
</dbReference>
<organism evidence="4 5">
    <name type="scientific">Candidatus Methanolliviera hydrocarbonicum</name>
    <dbReference type="NCBI Taxonomy" id="2491085"/>
    <lineage>
        <taxon>Archaea</taxon>
        <taxon>Methanobacteriati</taxon>
        <taxon>Methanobacteriota</taxon>
        <taxon>Candidatus Methanoliparia</taxon>
        <taxon>Candidatus Methanoliparales</taxon>
        <taxon>Candidatus Methanollivieraceae</taxon>
        <taxon>Candidatus Methanolliviera</taxon>
    </lineage>
</organism>
<dbReference type="PROSITE" id="PS51866">
    <property type="entry name" value="MOP"/>
    <property type="match status" value="1"/>
</dbReference>
<dbReference type="GO" id="GO:0005886">
    <property type="term" value="C:plasma membrane"/>
    <property type="evidence" value="ECO:0007669"/>
    <property type="project" value="UniProtKB-SubCell"/>
</dbReference>
<gene>
    <name evidence="4" type="ORF">EF807_06200</name>
</gene>
<accession>A0A520KVS1</accession>
<feature type="domain" description="Mop" evidence="3">
    <location>
        <begin position="2"/>
        <end position="68"/>
    </location>
</feature>
<dbReference type="AlphaFoldDB" id="A0A520KVS1"/>
<dbReference type="InterPro" id="IPR004606">
    <property type="entry name" value="Mop_domain"/>
</dbReference>
<evidence type="ECO:0000313" key="4">
    <source>
        <dbReference type="EMBL" id="RZN68278.1"/>
    </source>
</evidence>
<comment type="subcellular location">
    <subcellularLocation>
        <location evidence="1">Cell membrane</location>
        <topology evidence="1">Peripheral membrane protein</topology>
    </subcellularLocation>
</comment>
<name>A0A520KVS1_9EURY</name>
<dbReference type="NCBIfam" id="TIGR00638">
    <property type="entry name" value="Mop"/>
    <property type="match status" value="1"/>
</dbReference>
<proteinExistence type="predicted"/>
<keyword evidence="2" id="KW-0500">Molybdenum</keyword>
<dbReference type="SUPFAM" id="SSF50331">
    <property type="entry name" value="MOP-like"/>
    <property type="match status" value="1"/>
</dbReference>
<dbReference type="InterPro" id="IPR005116">
    <property type="entry name" value="Transp-assoc_OB_typ1"/>
</dbReference>
<dbReference type="Gene3D" id="2.40.50.100">
    <property type="match status" value="1"/>
</dbReference>